<sequence>MNWSKAKNWLIVLFIGVNLFLVFTIIRTDVQSSTIDRDTIANIVNILQENGIAVEADVIPQSMPDLGPIDVMNSLSDYDALAALVLDANAQKAADKPEYTSGSKRLWFEGDMIYYEDSSPQQPYEGLSQNRAQSIALELLRTYGFNMERAQASAAEQADGEYIVTVTQKIDQYVLFDSYFYLHIAPEGLRSFAGSWFVPSGSQDILTNESARVKSIVSVLLDFTRNEERIQNGSSQIVQIDLGYMTKAKDTYHKNATAMPVWLIRCSDGKVYDYEAR</sequence>
<protein>
    <recommendedName>
        <fullName evidence="4">Regulatory protein YycH-like domain-containing protein</fullName>
    </recommendedName>
</protein>
<gene>
    <name evidence="2" type="ORF">IAC74_04685</name>
</gene>
<keyword evidence="1" id="KW-0472">Membrane</keyword>
<accession>A0A9D1NGQ0</accession>
<proteinExistence type="predicted"/>
<dbReference type="Proteomes" id="UP000886743">
    <property type="component" value="Unassembled WGS sequence"/>
</dbReference>
<name>A0A9D1NGQ0_9FIRM</name>
<reference evidence="2" key="1">
    <citation type="submission" date="2020-10" db="EMBL/GenBank/DDBJ databases">
        <authorList>
            <person name="Gilroy R."/>
        </authorList>
    </citation>
    <scope>NUCLEOTIDE SEQUENCE</scope>
    <source>
        <strain evidence="2">4920</strain>
    </source>
</reference>
<keyword evidence="1" id="KW-1133">Transmembrane helix</keyword>
<keyword evidence="1" id="KW-0812">Transmembrane</keyword>
<evidence type="ECO:0000256" key="1">
    <source>
        <dbReference type="SAM" id="Phobius"/>
    </source>
</evidence>
<evidence type="ECO:0008006" key="4">
    <source>
        <dbReference type="Google" id="ProtNLM"/>
    </source>
</evidence>
<feature type="transmembrane region" description="Helical" evidence="1">
    <location>
        <begin position="9"/>
        <end position="26"/>
    </location>
</feature>
<dbReference type="EMBL" id="DVOF01000133">
    <property type="protein sequence ID" value="HIV02849.1"/>
    <property type="molecule type" value="Genomic_DNA"/>
</dbReference>
<comment type="caution">
    <text evidence="2">The sequence shown here is derived from an EMBL/GenBank/DDBJ whole genome shotgun (WGS) entry which is preliminary data.</text>
</comment>
<reference evidence="2" key="2">
    <citation type="journal article" date="2021" name="PeerJ">
        <title>Extensive microbial diversity within the chicken gut microbiome revealed by metagenomics and culture.</title>
        <authorList>
            <person name="Gilroy R."/>
            <person name="Ravi A."/>
            <person name="Getino M."/>
            <person name="Pursley I."/>
            <person name="Horton D.L."/>
            <person name="Alikhan N.F."/>
            <person name="Baker D."/>
            <person name="Gharbi K."/>
            <person name="Hall N."/>
            <person name="Watson M."/>
            <person name="Adriaenssens E.M."/>
            <person name="Foster-Nyarko E."/>
            <person name="Jarju S."/>
            <person name="Secka A."/>
            <person name="Antonio M."/>
            <person name="Oren A."/>
            <person name="Chaudhuri R.R."/>
            <person name="La Ragione R."/>
            <person name="Hildebrand F."/>
            <person name="Pallen M.J."/>
        </authorList>
    </citation>
    <scope>NUCLEOTIDE SEQUENCE</scope>
    <source>
        <strain evidence="2">4920</strain>
    </source>
</reference>
<evidence type="ECO:0000313" key="2">
    <source>
        <dbReference type="EMBL" id="HIV02849.1"/>
    </source>
</evidence>
<dbReference type="AlphaFoldDB" id="A0A9D1NGQ0"/>
<evidence type="ECO:0000313" key="3">
    <source>
        <dbReference type="Proteomes" id="UP000886743"/>
    </source>
</evidence>
<organism evidence="2 3">
    <name type="scientific">Candidatus Aphodoplasma excrementigallinarum</name>
    <dbReference type="NCBI Taxonomy" id="2840673"/>
    <lineage>
        <taxon>Bacteria</taxon>
        <taxon>Bacillati</taxon>
        <taxon>Bacillota</taxon>
        <taxon>Clostridia</taxon>
        <taxon>Eubacteriales</taxon>
        <taxon>Candidatus Aphodoplasma</taxon>
    </lineage>
</organism>